<keyword evidence="8 17" id="KW-0223">Dioxygenase</keyword>
<accession>A0A8G1EH57</accession>
<dbReference type="GO" id="GO:0016121">
    <property type="term" value="P:carotene catabolic process"/>
    <property type="evidence" value="ECO:0007669"/>
    <property type="project" value="TreeGrafter"/>
</dbReference>
<keyword evidence="9" id="KW-0560">Oxidoreductase</keyword>
<keyword evidence="4" id="KW-0934">Plastid</keyword>
<dbReference type="AlphaFoldDB" id="A0A8G1EH57"/>
<evidence type="ECO:0000256" key="3">
    <source>
        <dbReference type="ARBA" id="ARBA00022528"/>
    </source>
</evidence>
<sequence>MASSAISMGSSISLDAPRASTKLNISSSLHTPSILHFPKQSPRTTSFPPSPSISTTIPNKVTLPPAPSVDKSLAPEINQLNLLQRAAAMALDAVESALVSHENQYPLPKTADPTVQISGNFAPVPEQPVVHNLPVAGKIPDSIRGVYLRNGANPLHEPVAGHHFFDGDGMVHAVRFENGSVSYACRFTETNRLVQERKLGRPVFPKAIGELHGHSGIARLLLFCARGLFGIVDPSHGTGVANAGLVYFNGRLLAMSEDDLPYHVRVLPSGDLKTVGRNNFNGQLKSTMIAHPKVDPSSGELFALSYDVVQKPYLKYFRFSADGKKSPDVEISLDQPTMMHDFAITERFVVIPDQQIVFKLPEMICGGSPVIYDKKKMSRFGVLEKKANDASKIRWIEAPDCFCFHLWNAWEELETDELVVIGSCMTPPDSIFNECDESLKSVLSEIRLNLKTGKSTRRPIISGPEQVNLEAGMVNRNLLGRKTQFAYLALAEPWPKVSGFAKVDLSTGEVHKYIYGNNKYGGEPLFLPSEPNSNSGKEDSGYILCFVHDEKQWKSELQIVNAMNLQLEATVKLPSRVPYGFHGTFISAKDLEKQA</sequence>
<dbReference type="GO" id="GO:0009570">
    <property type="term" value="C:chloroplast stroma"/>
    <property type="evidence" value="ECO:0007669"/>
    <property type="project" value="TreeGrafter"/>
</dbReference>
<evidence type="ECO:0000256" key="1">
    <source>
        <dbReference type="ARBA" id="ARBA00004229"/>
    </source>
</evidence>
<evidence type="ECO:0000256" key="13">
    <source>
        <dbReference type="ARBA" id="ARBA00039007"/>
    </source>
</evidence>
<evidence type="ECO:0000256" key="9">
    <source>
        <dbReference type="ARBA" id="ARBA00023002"/>
    </source>
</evidence>
<dbReference type="EMBL" id="MW847706">
    <property type="protein sequence ID" value="QYZ87526.1"/>
    <property type="molecule type" value="mRNA"/>
</dbReference>
<evidence type="ECO:0000256" key="12">
    <source>
        <dbReference type="ARBA" id="ARBA00036784"/>
    </source>
</evidence>
<comment type="similarity">
    <text evidence="2">Belongs to the carotenoid oxygenase family.</text>
</comment>
<comment type="subcellular location">
    <subcellularLocation>
        <location evidence="1">Plastid</location>
        <location evidence="1">Chloroplast</location>
    </subcellularLocation>
</comment>
<protein>
    <recommendedName>
        <fullName evidence="13">9-cis-epoxycarotenoid dioxygenase</fullName>
        <ecNumber evidence="13">1.13.11.51</ecNumber>
    </recommendedName>
</protein>
<comment type="cofactor">
    <cofactor evidence="15">
        <name>Fe(2+)</name>
        <dbReference type="ChEBI" id="CHEBI:29033"/>
    </cofactor>
    <text evidence="15">Binds 1 Fe(2+) ion per subunit.</text>
</comment>
<dbReference type="PANTHER" id="PTHR10543:SF26">
    <property type="entry name" value="9-CIS-EPOXYCAROTENOID DIOXYGENASE NCED3, CHLOROPLASTIC"/>
    <property type="match status" value="1"/>
</dbReference>
<dbReference type="GO" id="GO:0046872">
    <property type="term" value="F:metal ion binding"/>
    <property type="evidence" value="ECO:0007669"/>
    <property type="project" value="UniProtKB-KW"/>
</dbReference>
<keyword evidence="6" id="KW-0937">Abscisic acid biosynthesis</keyword>
<name>A0A8G1EH57_HEVBR</name>
<evidence type="ECO:0000256" key="4">
    <source>
        <dbReference type="ARBA" id="ARBA00022640"/>
    </source>
</evidence>
<comment type="catalytic activity">
    <reaction evidence="12">
        <text>9'-cis-neoxanthin + O2 = (3S,5R,6R)-3,5-dihydroxy-6,7-didehydro-5,6-dihydro-12'-apo-beta-caroten-12'-al + 2-cis,4-trans-xanthoxin</text>
        <dbReference type="Rhea" id="RHEA:19677"/>
        <dbReference type="ChEBI" id="CHEBI:15379"/>
        <dbReference type="ChEBI" id="CHEBI:32304"/>
        <dbReference type="ChEBI" id="CHEBI:34596"/>
        <dbReference type="ChEBI" id="CHEBI:35306"/>
        <dbReference type="EC" id="1.13.11.51"/>
    </reaction>
</comment>
<evidence type="ECO:0000313" key="17">
    <source>
        <dbReference type="EMBL" id="QYZ87526.1"/>
    </source>
</evidence>
<proteinExistence type="evidence at transcript level"/>
<keyword evidence="3" id="KW-0150">Chloroplast</keyword>
<dbReference type="PANTHER" id="PTHR10543">
    <property type="entry name" value="BETA-CAROTENE DIOXYGENASE"/>
    <property type="match status" value="1"/>
</dbReference>
<comment type="catalytic activity">
    <reaction evidence="11">
        <text>9-cis-violaxanthin + O2 = (3S,5R,6S)-5,6-epoxy-3-hydroxy-5,6-dihydro-12'-apo-beta-caroten-12'-al + 2-cis,4-trans-xanthoxin</text>
        <dbReference type="Rhea" id="RHEA:16541"/>
        <dbReference type="ChEBI" id="CHEBI:15379"/>
        <dbReference type="ChEBI" id="CHEBI:32304"/>
        <dbReference type="ChEBI" id="CHEBI:34597"/>
        <dbReference type="ChEBI" id="CHEBI:35305"/>
        <dbReference type="EC" id="1.13.11.51"/>
    </reaction>
</comment>
<evidence type="ECO:0000256" key="7">
    <source>
        <dbReference type="ARBA" id="ARBA00022946"/>
    </source>
</evidence>
<feature type="region of interest" description="Disordered" evidence="16">
    <location>
        <begin position="33"/>
        <end position="61"/>
    </location>
</feature>
<evidence type="ECO:0000256" key="8">
    <source>
        <dbReference type="ARBA" id="ARBA00022964"/>
    </source>
</evidence>
<keyword evidence="7" id="KW-0809">Transit peptide</keyword>
<evidence type="ECO:0000256" key="5">
    <source>
        <dbReference type="ARBA" id="ARBA00022723"/>
    </source>
</evidence>
<dbReference type="InterPro" id="IPR004294">
    <property type="entry name" value="Carotenoid_Oase"/>
</dbReference>
<keyword evidence="5 15" id="KW-0479">Metal-binding</keyword>
<feature type="binding site" evidence="15">
    <location>
        <position position="340"/>
    </location>
    <ligand>
        <name>Fe cation</name>
        <dbReference type="ChEBI" id="CHEBI:24875"/>
        <note>catalytic</note>
    </ligand>
</feature>
<dbReference type="GO" id="GO:0045549">
    <property type="term" value="F:9-cis-epoxycarotenoid dioxygenase activity"/>
    <property type="evidence" value="ECO:0007669"/>
    <property type="project" value="UniProtKB-EC"/>
</dbReference>
<evidence type="ECO:0000256" key="2">
    <source>
        <dbReference type="ARBA" id="ARBA00006787"/>
    </source>
</evidence>
<feature type="compositionally biased region" description="Low complexity" evidence="16">
    <location>
        <begin position="41"/>
        <end position="58"/>
    </location>
</feature>
<dbReference type="Pfam" id="PF03055">
    <property type="entry name" value="RPE65"/>
    <property type="match status" value="1"/>
</dbReference>
<dbReference type="EC" id="1.13.11.51" evidence="13"/>
<evidence type="ECO:0000256" key="14">
    <source>
        <dbReference type="ARBA" id="ARBA00048369"/>
    </source>
</evidence>
<evidence type="ECO:0000256" key="16">
    <source>
        <dbReference type="SAM" id="MobiDB-lite"/>
    </source>
</evidence>
<keyword evidence="10 15" id="KW-0408">Iron</keyword>
<evidence type="ECO:0000256" key="6">
    <source>
        <dbReference type="ARBA" id="ARBA00022865"/>
    </source>
</evidence>
<organism evidence="17">
    <name type="scientific">Hevea brasiliensis</name>
    <name type="common">Para rubber tree</name>
    <name type="synonym">Siphonia brasiliensis</name>
    <dbReference type="NCBI Taxonomy" id="3981"/>
    <lineage>
        <taxon>Eukaryota</taxon>
        <taxon>Viridiplantae</taxon>
        <taxon>Streptophyta</taxon>
        <taxon>Embryophyta</taxon>
        <taxon>Tracheophyta</taxon>
        <taxon>Spermatophyta</taxon>
        <taxon>Magnoliopsida</taxon>
        <taxon>eudicotyledons</taxon>
        <taxon>Gunneridae</taxon>
        <taxon>Pentapetalae</taxon>
        <taxon>rosids</taxon>
        <taxon>fabids</taxon>
        <taxon>Malpighiales</taxon>
        <taxon>Euphorbiaceae</taxon>
        <taxon>Crotonoideae</taxon>
        <taxon>Micrandreae</taxon>
        <taxon>Hevea</taxon>
    </lineage>
</organism>
<feature type="binding site" evidence="15">
    <location>
        <position position="582"/>
    </location>
    <ligand>
        <name>Fe cation</name>
        <dbReference type="ChEBI" id="CHEBI:24875"/>
        <note>catalytic</note>
    </ligand>
</feature>
<evidence type="ECO:0000256" key="15">
    <source>
        <dbReference type="PIRSR" id="PIRSR604294-1"/>
    </source>
</evidence>
<feature type="binding site" evidence="15">
    <location>
        <position position="405"/>
    </location>
    <ligand>
        <name>Fe cation</name>
        <dbReference type="ChEBI" id="CHEBI:24875"/>
        <note>catalytic</note>
    </ligand>
</feature>
<comment type="catalytic activity">
    <reaction evidence="14">
        <text>a 9-cis-epoxycarotenoid + O2 = a 12'-apo-carotenal + 2-cis,4-trans-xanthoxin</text>
        <dbReference type="Rhea" id="RHEA:23328"/>
        <dbReference type="ChEBI" id="CHEBI:15379"/>
        <dbReference type="ChEBI" id="CHEBI:32304"/>
        <dbReference type="ChEBI" id="CHEBI:51972"/>
        <dbReference type="ChEBI" id="CHEBI:51973"/>
        <dbReference type="EC" id="1.13.11.51"/>
    </reaction>
</comment>
<evidence type="ECO:0000256" key="10">
    <source>
        <dbReference type="ARBA" id="ARBA00023004"/>
    </source>
</evidence>
<dbReference type="GO" id="GO:0009688">
    <property type="term" value="P:abscisic acid biosynthetic process"/>
    <property type="evidence" value="ECO:0007669"/>
    <property type="project" value="UniProtKB-KW"/>
</dbReference>
<gene>
    <name evidence="17" type="primary">NCED3</name>
</gene>
<reference evidence="17" key="1">
    <citation type="journal article" date="2021" name="Physiol. Mol. Biol. Plants">
        <title>Genotypic variation in 9-Cis-Epoxycarotenoid Dioxygenase3 gene expression and abscisic acid accumulation in relation to drought tolerance of Hevea brasiliensis.</title>
        <authorList>
            <person name="Woraathasin N."/>
            <person name="Nualsri C."/>
            <person name="Sutjit C."/>
            <person name="Keawraksa O."/>
            <person name="Rongsawat T."/>
            <person name="Nakkanong K."/>
        </authorList>
    </citation>
    <scope>NUCLEOTIDE SEQUENCE</scope>
</reference>
<evidence type="ECO:0000256" key="11">
    <source>
        <dbReference type="ARBA" id="ARBA00035929"/>
    </source>
</evidence>
<feature type="binding site" evidence="15">
    <location>
        <position position="291"/>
    </location>
    <ligand>
        <name>Fe cation</name>
        <dbReference type="ChEBI" id="CHEBI:24875"/>
        <note>catalytic</note>
    </ligand>
</feature>